<sequence length="171" mass="18599">MLKTGLIAMLVAGAAAGPATAQERTVDLGDIKTVAGLLLQAGYKAEIKKGKTGSTYIASAANGNEFTLNFYNCKNDTGCDSFEFSSWYKKQPYFSAELANEWNAKKRFLKIAVDGDGDLVEYVYVSAIGRSTYKNFADYVDWFTQTDGSLATFLREKEEAAKTTSGTTATK</sequence>
<dbReference type="EMBL" id="CP061035">
    <property type="protein sequence ID" value="QQV78704.1"/>
    <property type="molecule type" value="Genomic_DNA"/>
</dbReference>
<evidence type="ECO:0000313" key="3">
    <source>
        <dbReference type="Proteomes" id="UP000595894"/>
    </source>
</evidence>
<dbReference type="CDD" id="cd17511">
    <property type="entry name" value="YbjN_AmyR-like"/>
    <property type="match status" value="1"/>
</dbReference>
<name>A0A974NX81_9SPHN</name>
<dbReference type="AlphaFoldDB" id="A0A974NX81"/>
<reference evidence="3" key="1">
    <citation type="submission" date="2020-09" db="EMBL/GenBank/DDBJ databases">
        <title>Sphingomonas sp., a new species isolated from pork steak.</title>
        <authorList>
            <person name="Heidler von Heilborn D."/>
        </authorList>
    </citation>
    <scope>NUCLEOTIDE SEQUENCE [LARGE SCALE GENOMIC DNA]</scope>
</reference>
<keyword evidence="3" id="KW-1185">Reference proteome</keyword>
<dbReference type="Pfam" id="PF10722">
    <property type="entry name" value="YbjN"/>
    <property type="match status" value="1"/>
</dbReference>
<proteinExistence type="predicted"/>
<accession>A0A974NX81</accession>
<protein>
    <submittedName>
        <fullName evidence="2">YbjN domain-containing protein</fullName>
    </submittedName>
</protein>
<feature type="signal peptide" evidence="1">
    <location>
        <begin position="1"/>
        <end position="21"/>
    </location>
</feature>
<organism evidence="2 3">
    <name type="scientific">Sphingomonas aliaeris</name>
    <dbReference type="NCBI Taxonomy" id="2759526"/>
    <lineage>
        <taxon>Bacteria</taxon>
        <taxon>Pseudomonadati</taxon>
        <taxon>Pseudomonadota</taxon>
        <taxon>Alphaproteobacteria</taxon>
        <taxon>Sphingomonadales</taxon>
        <taxon>Sphingomonadaceae</taxon>
        <taxon>Sphingomonas</taxon>
    </lineage>
</organism>
<feature type="chain" id="PRO_5037906504" evidence="1">
    <location>
        <begin position="22"/>
        <end position="171"/>
    </location>
</feature>
<evidence type="ECO:0000313" key="2">
    <source>
        <dbReference type="EMBL" id="QQV78704.1"/>
    </source>
</evidence>
<dbReference type="KEGG" id="sari:H5J25_08980"/>
<gene>
    <name evidence="2" type="ORF">H5J25_08980</name>
</gene>
<evidence type="ECO:0000256" key="1">
    <source>
        <dbReference type="SAM" id="SignalP"/>
    </source>
</evidence>
<dbReference type="Proteomes" id="UP000595894">
    <property type="component" value="Chromosome"/>
</dbReference>
<dbReference type="InterPro" id="IPR019660">
    <property type="entry name" value="Put_sensory_transdc_reg_YbjN"/>
</dbReference>
<dbReference type="RefSeq" id="WP_202095776.1">
    <property type="nucleotide sequence ID" value="NZ_CP061035.1"/>
</dbReference>
<keyword evidence="1" id="KW-0732">Signal</keyword>